<feature type="compositionally biased region" description="Low complexity" evidence="1">
    <location>
        <begin position="28"/>
        <end position="56"/>
    </location>
</feature>
<dbReference type="Proteomes" id="UP000663889">
    <property type="component" value="Unassembled WGS sequence"/>
</dbReference>
<feature type="region of interest" description="Disordered" evidence="1">
    <location>
        <begin position="28"/>
        <end position="61"/>
    </location>
</feature>
<protein>
    <submittedName>
        <fullName evidence="3">Uncharacterized protein</fullName>
    </submittedName>
</protein>
<dbReference type="EMBL" id="CAJNOU010000286">
    <property type="protein sequence ID" value="CAF0945948.1"/>
    <property type="molecule type" value="Genomic_DNA"/>
</dbReference>
<dbReference type="EMBL" id="CAJNOO010000868">
    <property type="protein sequence ID" value="CAF1051398.1"/>
    <property type="molecule type" value="Genomic_DNA"/>
</dbReference>
<sequence>MIDRKLLFGLSLVLLSTSYDLTRSYLSSVSTETNTSESTSTSFNSDSEQEYEQSSSIPPPKIKKQAVQTIKFLFCHS</sequence>
<dbReference type="EMBL" id="CAJOAX010000520">
    <property type="protein sequence ID" value="CAF3606841.1"/>
    <property type="molecule type" value="Genomic_DNA"/>
</dbReference>
<accession>A0A814CVM8</accession>
<reference evidence="3" key="1">
    <citation type="submission" date="2021-02" db="EMBL/GenBank/DDBJ databases">
        <authorList>
            <person name="Nowell W R."/>
        </authorList>
    </citation>
    <scope>NUCLEOTIDE SEQUENCE</scope>
</reference>
<name>A0A814CVM8_9BILA</name>
<dbReference type="AlphaFoldDB" id="A0A814CVM8"/>
<evidence type="ECO:0000256" key="2">
    <source>
        <dbReference type="SAM" id="SignalP"/>
    </source>
</evidence>
<dbReference type="EMBL" id="CAJOBE010007411">
    <property type="protein sequence ID" value="CAF4035318.1"/>
    <property type="molecule type" value="Genomic_DNA"/>
</dbReference>
<feature type="signal peptide" evidence="2">
    <location>
        <begin position="1"/>
        <end position="18"/>
    </location>
</feature>
<dbReference type="Proteomes" id="UP000663882">
    <property type="component" value="Unassembled WGS sequence"/>
</dbReference>
<dbReference type="Proteomes" id="UP000663823">
    <property type="component" value="Unassembled WGS sequence"/>
</dbReference>
<comment type="caution">
    <text evidence="3">The sequence shown here is derived from an EMBL/GenBank/DDBJ whole genome shotgun (WGS) entry which is preliminary data.</text>
</comment>
<organism evidence="3 7">
    <name type="scientific">Rotaria sordida</name>
    <dbReference type="NCBI Taxonomy" id="392033"/>
    <lineage>
        <taxon>Eukaryota</taxon>
        <taxon>Metazoa</taxon>
        <taxon>Spiralia</taxon>
        <taxon>Gnathifera</taxon>
        <taxon>Rotifera</taxon>
        <taxon>Eurotatoria</taxon>
        <taxon>Bdelloidea</taxon>
        <taxon>Philodinida</taxon>
        <taxon>Philodinidae</taxon>
        <taxon>Rotaria</taxon>
    </lineage>
</organism>
<proteinExistence type="predicted"/>
<dbReference type="Proteomes" id="UP000663874">
    <property type="component" value="Unassembled WGS sequence"/>
</dbReference>
<feature type="chain" id="PRO_5036224105" evidence="2">
    <location>
        <begin position="19"/>
        <end position="77"/>
    </location>
</feature>
<evidence type="ECO:0000313" key="3">
    <source>
        <dbReference type="EMBL" id="CAF0945948.1"/>
    </source>
</evidence>
<evidence type="ECO:0000256" key="1">
    <source>
        <dbReference type="SAM" id="MobiDB-lite"/>
    </source>
</evidence>
<evidence type="ECO:0000313" key="4">
    <source>
        <dbReference type="EMBL" id="CAF1051398.1"/>
    </source>
</evidence>
<evidence type="ECO:0000313" key="5">
    <source>
        <dbReference type="EMBL" id="CAF3606841.1"/>
    </source>
</evidence>
<keyword evidence="2" id="KW-0732">Signal</keyword>
<evidence type="ECO:0000313" key="6">
    <source>
        <dbReference type="EMBL" id="CAF4035318.1"/>
    </source>
</evidence>
<evidence type="ECO:0000313" key="7">
    <source>
        <dbReference type="Proteomes" id="UP000663889"/>
    </source>
</evidence>
<gene>
    <name evidence="6" type="ORF">FNK824_LOCUS27875</name>
    <name evidence="5" type="ORF">OTI717_LOCUS7094</name>
    <name evidence="4" type="ORF">RFH988_LOCUS16755</name>
    <name evidence="3" type="ORF">SEV965_LOCUS7978</name>
</gene>